<reference evidence="2" key="1">
    <citation type="journal article" date="2014" name="PLoS ONE">
        <title>Transcriptome-Based Identification of ABC Transporters in the Western Tarnished Plant Bug Lygus hesperus.</title>
        <authorList>
            <person name="Hull J.J."/>
            <person name="Chaney K."/>
            <person name="Geib S.M."/>
            <person name="Fabrick J.A."/>
            <person name="Brent C.S."/>
            <person name="Walsh D."/>
            <person name="Lavine L.C."/>
        </authorList>
    </citation>
    <scope>NUCLEOTIDE SEQUENCE</scope>
</reference>
<feature type="region of interest" description="Disordered" evidence="1">
    <location>
        <begin position="1616"/>
        <end position="1743"/>
    </location>
</feature>
<feature type="compositionally biased region" description="Basic and acidic residues" evidence="1">
    <location>
        <begin position="1403"/>
        <end position="1458"/>
    </location>
</feature>
<reference evidence="2" key="2">
    <citation type="submission" date="2014-07" db="EMBL/GenBank/DDBJ databases">
        <authorList>
            <person name="Hull J."/>
        </authorList>
    </citation>
    <scope>NUCLEOTIDE SEQUENCE</scope>
</reference>
<feature type="compositionally biased region" description="Low complexity" evidence="1">
    <location>
        <begin position="1130"/>
        <end position="1143"/>
    </location>
</feature>
<organism evidence="2">
    <name type="scientific">Lygus hesperus</name>
    <name type="common">Western plant bug</name>
    <dbReference type="NCBI Taxonomy" id="30085"/>
    <lineage>
        <taxon>Eukaryota</taxon>
        <taxon>Metazoa</taxon>
        <taxon>Ecdysozoa</taxon>
        <taxon>Arthropoda</taxon>
        <taxon>Hexapoda</taxon>
        <taxon>Insecta</taxon>
        <taxon>Pterygota</taxon>
        <taxon>Neoptera</taxon>
        <taxon>Paraneoptera</taxon>
        <taxon>Hemiptera</taxon>
        <taxon>Heteroptera</taxon>
        <taxon>Panheteroptera</taxon>
        <taxon>Cimicomorpha</taxon>
        <taxon>Miridae</taxon>
        <taxon>Mirini</taxon>
        <taxon>Lygus</taxon>
    </lineage>
</organism>
<feature type="region of interest" description="Disordered" evidence="1">
    <location>
        <begin position="307"/>
        <end position="326"/>
    </location>
</feature>
<feature type="region of interest" description="Disordered" evidence="1">
    <location>
        <begin position="1"/>
        <end position="62"/>
    </location>
</feature>
<feature type="region of interest" description="Disordered" evidence="1">
    <location>
        <begin position="842"/>
        <end position="865"/>
    </location>
</feature>
<feature type="compositionally biased region" description="Basic and acidic residues" evidence="1">
    <location>
        <begin position="1166"/>
        <end position="1176"/>
    </location>
</feature>
<feature type="compositionally biased region" description="Low complexity" evidence="1">
    <location>
        <begin position="1213"/>
        <end position="1226"/>
    </location>
</feature>
<feature type="compositionally biased region" description="Polar residues" evidence="1">
    <location>
        <begin position="335"/>
        <end position="345"/>
    </location>
</feature>
<feature type="region of interest" description="Disordered" evidence="1">
    <location>
        <begin position="464"/>
        <end position="560"/>
    </location>
</feature>
<feature type="compositionally biased region" description="Low complexity" evidence="1">
    <location>
        <begin position="1177"/>
        <end position="1186"/>
    </location>
</feature>
<evidence type="ECO:0000256" key="1">
    <source>
        <dbReference type="SAM" id="MobiDB-lite"/>
    </source>
</evidence>
<feature type="region of interest" description="Disordered" evidence="1">
    <location>
        <begin position="734"/>
        <end position="759"/>
    </location>
</feature>
<feature type="region of interest" description="Disordered" evidence="1">
    <location>
        <begin position="332"/>
        <end position="387"/>
    </location>
</feature>
<accession>A0A0A9Z3L4</accession>
<feature type="compositionally biased region" description="Polar residues" evidence="1">
    <location>
        <begin position="1529"/>
        <end position="1555"/>
    </location>
</feature>
<feature type="compositionally biased region" description="Basic and acidic residues" evidence="1">
    <location>
        <begin position="371"/>
        <end position="387"/>
    </location>
</feature>
<feature type="compositionally biased region" description="Polar residues" evidence="1">
    <location>
        <begin position="12"/>
        <end position="25"/>
    </location>
</feature>
<gene>
    <name evidence="2" type="ORF">CM83_26063</name>
</gene>
<feature type="compositionally biased region" description="Polar residues" evidence="1">
    <location>
        <begin position="1460"/>
        <end position="1476"/>
    </location>
</feature>
<feature type="compositionally biased region" description="Polar residues" evidence="1">
    <location>
        <begin position="999"/>
        <end position="1020"/>
    </location>
</feature>
<sequence length="1743" mass="192752">KETKSPLGESISDMTASESKTTITEVTDKQKPKESKSMEQPPTDEAVRKPESPNIEAIEIIEPKDSTLTLDKPLTDINACKSGSIINELTTDVTENKPEPISTELTQITKLIDSESPLEQPLTDITKSKPETISTEVTEPKLSKSPLEKPVPGERESKLESISTEVPEITKQQEFKSPLLQLVTDVTGSKPESTEIIEPMESKSLLEESLPDISDIKSETTFTEFTQITKHAQSKSDLEQAAAEIATQKLESTVVSTITKSPIEEEEMIVEATHEAVADKSSSLYLLDQSDQDAEITVTETEVLIQSADESTELSPSKTLDMEEPKVGICREAASSKTLPPSKPTETTELKFSGRSEITPLSPIDSVKLPLKSEHLSPSDDDGQKPLKINEKVRELESSVTVTETEVATKSTTESHELSLSKTLAKEGIEAVEKVKHSEAVSLTALATERTSFLDKQLLTDFDDRITPQPVPTKPSEEDKLTLVTSGQEEEIKPFVEPEVPESTEVYESLSPTGKVTEQLSGPPKLRTLFSKSDLHSPTVEFQEPSKTKKEVEEKEKSPILVKEHELDDVKHEIEIGIHDEIVELREVQAELTSALEKPESDTTGSRYIRYEVVDEIHCKSETISQKLLFDHTIKKQQLSTVTKKLDQLTDSLQGSDSVDKFKDDKVALSDQLKDPVSFDIGALHQLTSSDELSSKSTEVAKSSSMTFDIHDEISDTDEILKLVGESYHVKGTESAKDSSVSEVKPTEPSLPYVPKVGREGSDHGLFTSSSKLQSTKDSISILHELDESCTTKSSCSFGTSIESTVLGSGILEKTKEVEEIAAVMTDTSQLFSALTMVGDPEESIHIPSSGSSRSTVKDTDDNQRVNDHPFQEMDREAHHDQLEVVLVDGSVIEVVGLPQDMSTSEFCSTDDQFYPTEGELSDISKDTFSYSDTTYQSEDDRFSGRLFSTSSEHKYQMNDENYPTTSTMVVDDIYMTDDLLEVTVSTPQNRATKPDSFDSITSSESTTQRSLRPMQTSAMKSLPIKETVSKDKRISQKSTPSTSKKTSTTSRPSMLSKLRADRSDSQTRYQKPDQKREDSKYASPYAMQTTRRTSSDSSRSLSSATNNRVSSTRTSRTRTISETKRDDVTSSPVKSKSLSKVSGAPPTVGREPKLRTKTRTPLTKIEPDNVQKEIKSSSLPPTSSSRYRGYMASTVSRDMKVDNATRDKKTESQYSRRSISSTSSSVMGTPERKKKPISTPEKMARLESTKQEEKEEKSKLTIKQEDRTRDIKRIPTPKRVKPQLDKSPSHRGKERENRLDQDPNPTDLKKPDRSKSSVKSSGYQFSNQTVKRTTLQTTSSEIKSAVSTSIPVRSAPKSKISYSPSKSKVTRISEGTTKPKPLPGVKQEEASSSRTASRKTSSRLETKRTEEVVKVGRKKLSERGTTVVKEESTRLVTIDKEQKLDGEGTAEEVEKLSVKSPSSLQSTSLEMTSEAHTSDETSDGVKRASSAPSAVPYTEHERSASAQGRRRSGTDFKTKSKRRHSSLERNQGPVSLPSSPSHLRSKTQSGSVQLLTSEVFTRTIDSTSGIEIVFKQPESLRKIIKYENELSFLDTTDSSLSDSVALPLSSSEYDISFDSRPRLTGSPVSPKFTRRSQEVMSPKLRSGSEIESSSSDADYSIIKHKSSPTMLERVGKGPRRVSEERLSPILDVRSVTPPSRRRTTPTTSSSEAGKPTPLDQTTPEETVYSMPLHLETTNPEER</sequence>
<feature type="compositionally biased region" description="Low complexity" evidence="1">
    <location>
        <begin position="1090"/>
        <end position="1119"/>
    </location>
</feature>
<feature type="compositionally biased region" description="Basic and acidic residues" evidence="1">
    <location>
        <begin position="1059"/>
        <end position="1081"/>
    </location>
</feature>
<feature type="region of interest" description="Disordered" evidence="1">
    <location>
        <begin position="112"/>
        <end position="170"/>
    </location>
</feature>
<feature type="compositionally biased region" description="Basic and acidic residues" evidence="1">
    <location>
        <begin position="1120"/>
        <end position="1129"/>
    </location>
</feature>
<feature type="compositionally biased region" description="Low complexity" evidence="1">
    <location>
        <begin position="1648"/>
        <end position="1661"/>
    </location>
</feature>
<feature type="compositionally biased region" description="Low complexity" evidence="1">
    <location>
        <begin position="1693"/>
        <end position="1711"/>
    </location>
</feature>
<feature type="region of interest" description="Disordered" evidence="1">
    <location>
        <begin position="186"/>
        <end position="208"/>
    </location>
</feature>
<protein>
    <submittedName>
        <fullName evidence="2">Uncharacterized protein</fullName>
    </submittedName>
</protein>
<feature type="compositionally biased region" description="Basic and acidic residues" evidence="1">
    <location>
        <begin position="1283"/>
        <end position="1316"/>
    </location>
</feature>
<feature type="compositionally biased region" description="Low complexity" evidence="1">
    <location>
        <begin position="1038"/>
        <end position="1051"/>
    </location>
</feature>
<proteinExistence type="predicted"/>
<evidence type="ECO:0000313" key="2">
    <source>
        <dbReference type="EMBL" id="JAG36405.1"/>
    </source>
</evidence>
<feature type="compositionally biased region" description="Polar residues" evidence="1">
    <location>
        <begin position="1318"/>
        <end position="1352"/>
    </location>
</feature>
<feature type="compositionally biased region" description="Basic and acidic residues" evidence="1">
    <location>
        <begin position="544"/>
        <end position="560"/>
    </location>
</feature>
<feature type="non-terminal residue" evidence="2">
    <location>
        <position position="1743"/>
    </location>
</feature>
<feature type="compositionally biased region" description="Basic and acidic residues" evidence="1">
    <location>
        <begin position="1198"/>
        <end position="1212"/>
    </location>
</feature>
<feature type="region of interest" description="Disordered" evidence="1">
    <location>
        <begin position="986"/>
        <end position="1555"/>
    </location>
</feature>
<feature type="compositionally biased region" description="Low complexity" evidence="1">
    <location>
        <begin position="846"/>
        <end position="855"/>
    </location>
</feature>
<feature type="compositionally biased region" description="Basic and acidic residues" evidence="1">
    <location>
        <begin position="1243"/>
        <end position="1274"/>
    </location>
</feature>
<feature type="compositionally biased region" description="Basic and acidic residues" evidence="1">
    <location>
        <begin position="856"/>
        <end position="865"/>
    </location>
</feature>
<feature type="compositionally biased region" description="Basic and acidic residues" evidence="1">
    <location>
        <begin position="26"/>
        <end position="37"/>
    </location>
</feature>
<feature type="compositionally biased region" description="Basic and acidic residues" evidence="1">
    <location>
        <begin position="1477"/>
        <end position="1487"/>
    </location>
</feature>
<name>A0A0A9Z3L4_LYGHE</name>
<feature type="compositionally biased region" description="Low complexity" evidence="1">
    <location>
        <begin position="1355"/>
        <end position="1368"/>
    </location>
</feature>
<feature type="compositionally biased region" description="Polar residues" evidence="1">
    <location>
        <begin position="510"/>
        <end position="520"/>
    </location>
</feature>
<feature type="non-terminal residue" evidence="2">
    <location>
        <position position="1"/>
    </location>
</feature>
<dbReference type="EMBL" id="GBHO01007199">
    <property type="protein sequence ID" value="JAG36405.1"/>
    <property type="molecule type" value="Transcribed_RNA"/>
</dbReference>